<evidence type="ECO:0000256" key="6">
    <source>
        <dbReference type="ARBA" id="ARBA00022989"/>
    </source>
</evidence>
<dbReference type="Gene3D" id="1.10.1200.120">
    <property type="entry name" value="Large-conductance mechanosensitive channel, MscL, domain 1"/>
    <property type="match status" value="1"/>
</dbReference>
<dbReference type="GO" id="GO:0005886">
    <property type="term" value="C:plasma membrane"/>
    <property type="evidence" value="ECO:0007669"/>
    <property type="project" value="UniProtKB-SubCell"/>
</dbReference>
<evidence type="ECO:0000313" key="11">
    <source>
        <dbReference type="EMBL" id="SFF98134.1"/>
    </source>
</evidence>
<dbReference type="RefSeq" id="WP_093305360.1">
    <property type="nucleotide sequence ID" value="NZ_FOOH01000018.1"/>
</dbReference>
<keyword evidence="9 10" id="KW-0407">Ion channel</keyword>
<dbReference type="PANTHER" id="PTHR30266:SF2">
    <property type="entry name" value="LARGE-CONDUCTANCE MECHANOSENSITIVE CHANNEL"/>
    <property type="match status" value="1"/>
</dbReference>
<feature type="transmembrane region" description="Helical" evidence="10">
    <location>
        <begin position="20"/>
        <end position="37"/>
    </location>
</feature>
<keyword evidence="6 10" id="KW-1133">Transmembrane helix</keyword>
<dbReference type="Pfam" id="PF01741">
    <property type="entry name" value="MscL"/>
    <property type="match status" value="1"/>
</dbReference>
<feature type="transmembrane region" description="Helical" evidence="10">
    <location>
        <begin position="78"/>
        <end position="102"/>
    </location>
</feature>
<dbReference type="PRINTS" id="PR01264">
    <property type="entry name" value="MECHCHANNEL"/>
</dbReference>
<keyword evidence="7 10" id="KW-0406">Ion transport</keyword>
<dbReference type="PROSITE" id="PS01327">
    <property type="entry name" value="MSCL"/>
    <property type="match status" value="1"/>
</dbReference>
<evidence type="ECO:0000256" key="2">
    <source>
        <dbReference type="ARBA" id="ARBA00007254"/>
    </source>
</evidence>
<protein>
    <recommendedName>
        <fullName evidence="10">Large-conductance mechanosensitive channel</fullName>
    </recommendedName>
</protein>
<keyword evidence="5 10" id="KW-0812">Transmembrane</keyword>
<comment type="similarity">
    <text evidence="2 10">Belongs to the MscL family.</text>
</comment>
<dbReference type="NCBIfam" id="NF001843">
    <property type="entry name" value="PRK00567.1-4"/>
    <property type="match status" value="1"/>
</dbReference>
<evidence type="ECO:0000256" key="3">
    <source>
        <dbReference type="ARBA" id="ARBA00022448"/>
    </source>
</evidence>
<dbReference type="InterPro" id="IPR037673">
    <property type="entry name" value="MSC/AndL"/>
</dbReference>
<proteinExistence type="inferred from homology"/>
<comment type="function">
    <text evidence="10">Channel that opens in response to stretch forces in the membrane lipid bilayer. May participate in the regulation of osmotic pressure changes within the cell.</text>
</comment>
<accession>A0A1I2N2Q5</accession>
<evidence type="ECO:0000313" key="12">
    <source>
        <dbReference type="Proteomes" id="UP000199116"/>
    </source>
</evidence>
<organism evidence="11 12">
    <name type="scientific">Salegentibacter agarivorans</name>
    <dbReference type="NCBI Taxonomy" id="345907"/>
    <lineage>
        <taxon>Bacteria</taxon>
        <taxon>Pseudomonadati</taxon>
        <taxon>Bacteroidota</taxon>
        <taxon>Flavobacteriia</taxon>
        <taxon>Flavobacteriales</taxon>
        <taxon>Flavobacteriaceae</taxon>
        <taxon>Salegentibacter</taxon>
    </lineage>
</organism>
<dbReference type="InterPro" id="IPR001185">
    <property type="entry name" value="MS_channel"/>
</dbReference>
<dbReference type="NCBIfam" id="TIGR00220">
    <property type="entry name" value="mscL"/>
    <property type="match status" value="1"/>
</dbReference>
<dbReference type="PANTHER" id="PTHR30266">
    <property type="entry name" value="MECHANOSENSITIVE CHANNEL MSCL"/>
    <property type="match status" value="1"/>
</dbReference>
<dbReference type="AlphaFoldDB" id="A0A1I2N2Q5"/>
<reference evidence="12" key="1">
    <citation type="submission" date="2016-10" db="EMBL/GenBank/DDBJ databases">
        <authorList>
            <person name="Varghese N."/>
            <person name="Submissions S."/>
        </authorList>
    </citation>
    <scope>NUCLEOTIDE SEQUENCE [LARGE SCALE GENOMIC DNA]</scope>
    <source>
        <strain evidence="12">DSM 23515</strain>
    </source>
</reference>
<keyword evidence="8 10" id="KW-0472">Membrane</keyword>
<keyword evidence="12" id="KW-1185">Reference proteome</keyword>
<evidence type="ECO:0000256" key="4">
    <source>
        <dbReference type="ARBA" id="ARBA00022475"/>
    </source>
</evidence>
<evidence type="ECO:0000256" key="8">
    <source>
        <dbReference type="ARBA" id="ARBA00023136"/>
    </source>
</evidence>
<dbReference type="SUPFAM" id="SSF81330">
    <property type="entry name" value="Gated mechanosensitive channel"/>
    <property type="match status" value="1"/>
</dbReference>
<dbReference type="GO" id="GO:0008381">
    <property type="term" value="F:mechanosensitive monoatomic ion channel activity"/>
    <property type="evidence" value="ECO:0007669"/>
    <property type="project" value="UniProtKB-UniRule"/>
</dbReference>
<dbReference type="HAMAP" id="MF_00115">
    <property type="entry name" value="MscL"/>
    <property type="match status" value="1"/>
</dbReference>
<comment type="subunit">
    <text evidence="10">Homopentamer.</text>
</comment>
<evidence type="ECO:0000256" key="1">
    <source>
        <dbReference type="ARBA" id="ARBA00004651"/>
    </source>
</evidence>
<evidence type="ECO:0000256" key="5">
    <source>
        <dbReference type="ARBA" id="ARBA00022692"/>
    </source>
</evidence>
<evidence type="ECO:0000256" key="9">
    <source>
        <dbReference type="ARBA" id="ARBA00023303"/>
    </source>
</evidence>
<evidence type="ECO:0000256" key="10">
    <source>
        <dbReference type="HAMAP-Rule" id="MF_00115"/>
    </source>
</evidence>
<dbReference type="EMBL" id="FOOH01000018">
    <property type="protein sequence ID" value="SFF98134.1"/>
    <property type="molecule type" value="Genomic_DNA"/>
</dbReference>
<dbReference type="Proteomes" id="UP000199116">
    <property type="component" value="Unassembled WGS sequence"/>
</dbReference>
<keyword evidence="4 10" id="KW-1003">Cell membrane</keyword>
<evidence type="ECO:0000256" key="7">
    <source>
        <dbReference type="ARBA" id="ARBA00023065"/>
    </source>
</evidence>
<dbReference type="InterPro" id="IPR036019">
    <property type="entry name" value="MscL_channel"/>
</dbReference>
<gene>
    <name evidence="10" type="primary">mscL</name>
    <name evidence="11" type="ORF">SAMN04488033_11828</name>
</gene>
<comment type="subcellular location">
    <subcellularLocation>
        <location evidence="1 10">Cell membrane</location>
        <topology evidence="1 10">Multi-pass membrane protein</topology>
    </subcellularLocation>
</comment>
<sequence>MGILKEFKEFAIKGNMVDMAVGIIIGTAFNSVVNTLVKEVVMPPLSLMTDGIEFANRKWVLREGVAEAEGTQLVEEVAIGYGALIEAFLDFLIIGFTIFLVIKFMNRFRKKAQDPEDKREVTPKDIELLSKMNQLMEEQNQLFKNNYPNKK</sequence>
<name>A0A1I2N2Q5_9FLAO</name>
<keyword evidence="3 10" id="KW-0813">Transport</keyword>
<dbReference type="InterPro" id="IPR019823">
    <property type="entry name" value="Mechanosensitive_channel_CS"/>
</dbReference>